<dbReference type="EMBL" id="AP022839">
    <property type="protein sequence ID" value="BCA95031.1"/>
    <property type="molecule type" value="Genomic_DNA"/>
</dbReference>
<evidence type="ECO:0000313" key="4">
    <source>
        <dbReference type="EMBL" id="BCA93693.1"/>
    </source>
</evidence>
<dbReference type="KEGG" id="lant:TUM19329_13190"/>
<evidence type="ECO:0000313" key="61">
    <source>
        <dbReference type="EMBL" id="BCA95845.1"/>
    </source>
</evidence>
<evidence type="ECO:0000313" key="43">
    <source>
        <dbReference type="EMBL" id="BCA95389.1"/>
    </source>
</evidence>
<evidence type="ECO:0000313" key="18">
    <source>
        <dbReference type="EMBL" id="BCA94602.1"/>
    </source>
</evidence>
<dbReference type="EMBL" id="AP022839">
    <property type="protein sequence ID" value="BCA93824.1"/>
    <property type="molecule type" value="Genomic_DNA"/>
</dbReference>
<dbReference type="EMBL" id="AP022839">
    <property type="protein sequence ID" value="BCA96570.1"/>
    <property type="molecule type" value="Genomic_DNA"/>
</dbReference>
<dbReference type="KEGG" id="lant:TUM19329_24120"/>
<evidence type="ECO:0000313" key="21">
    <source>
        <dbReference type="EMBL" id="BCA94673.1"/>
    </source>
</evidence>
<dbReference type="KEGG" id="lant:TUM19329_30130"/>
<dbReference type="EMBL" id="AP022839">
    <property type="protein sequence ID" value="BCA95470.1"/>
    <property type="molecule type" value="Genomic_DNA"/>
</dbReference>
<dbReference type="EMBL" id="AP022839">
    <property type="protein sequence ID" value="BCA95727.1"/>
    <property type="molecule type" value="Genomic_DNA"/>
</dbReference>
<evidence type="ECO:0000313" key="38">
    <source>
        <dbReference type="EMBL" id="BCA95193.1"/>
    </source>
</evidence>
<gene>
    <name evidence="2" type="ORF">TUM19329_00440</name>
    <name evidence="3" type="ORF">TUM19329_00480</name>
    <name evidence="4" type="ORF">TUM19329_00540</name>
    <name evidence="5" type="ORF">TUM19329_01850</name>
    <name evidence="6" type="ORF">TUM19329_02140</name>
    <name evidence="7" type="ORF">TUM19329_02900</name>
    <name evidence="8" type="ORF">TUM19329_03040</name>
    <name evidence="9" type="ORF">TUM19329_04700</name>
    <name evidence="10" type="ORF">TUM19329_06010</name>
    <name evidence="11" type="ORF">TUM19329_07440</name>
    <name evidence="12" type="ORF">TUM19329_07570</name>
    <name evidence="13" type="ORF">TUM19329_07990</name>
    <name evidence="14" type="ORF">TUM19329_08310</name>
    <name evidence="15" type="ORF">TUM19329_08390</name>
    <name evidence="16" type="ORF">TUM19329_08890</name>
    <name evidence="17" type="ORF">TUM19329_09410</name>
    <name evidence="18" type="ORF">TUM19329_09630</name>
    <name evidence="19" type="ORF">TUM19329_09690</name>
    <name evidence="20" type="ORF">TUM19329_09920</name>
    <name evidence="21" type="ORF">TUM19329_10340</name>
    <name evidence="22" type="ORF">TUM19329_11260</name>
    <name evidence="23" type="ORF">TUM19329_11460</name>
    <name evidence="24" type="ORF">TUM19329_11660</name>
    <name evidence="25" type="ORF">TUM19329_11770</name>
    <name evidence="26" type="ORF">TUM19329_11950</name>
    <name evidence="27" type="ORF">TUM19329_12050</name>
    <name evidence="28" type="ORF">TUM19329_12850</name>
    <name evidence="29" type="ORF">TUM19329_13070</name>
    <name evidence="30" type="ORF">TUM19329_13190</name>
    <name evidence="31" type="ORF">TUM19329_13800</name>
    <name evidence="32" type="ORF">TUM19329_13920</name>
    <name evidence="33" type="ORF">TUM19329_14030</name>
    <name evidence="34" type="ORF">TUM19329_14170</name>
    <name evidence="35" type="ORF">TUM19329_14390</name>
    <name evidence="36" type="ORF">TUM19329_14600</name>
    <name evidence="37" type="ORF">TUM19329_15230</name>
    <name evidence="38" type="ORF">TUM19329_15540</name>
    <name evidence="39" type="ORF">TUM19329_15650</name>
    <name evidence="40" type="ORF">TUM19329_15730</name>
    <name evidence="41" type="ORF">TUM19329_15800</name>
    <name evidence="42" type="ORF">TUM19329_16020</name>
    <name evidence="43" type="ORF">TUM19329_17500</name>
    <name evidence="44" type="ORF">TUM19329_17620</name>
    <name evidence="45" type="ORF">TUM19329_18080</name>
    <name evidence="46" type="ORF">TUM19329_18220</name>
    <name evidence="47" type="ORF">TUM19329_18310</name>
    <name evidence="48" type="ORF">TUM19329_18370</name>
    <name evidence="49" type="ORF">TUM19329_19890</name>
    <name evidence="50" type="ORF">TUM19329_19980</name>
    <name evidence="51" type="ORF">TUM19329_20020</name>
    <name evidence="52" type="ORF">TUM19329_20130</name>
    <name evidence="53" type="ORF">TUM19329_20370</name>
    <name evidence="54" type="ORF">TUM19329_20410</name>
    <name evidence="55" type="ORF">TUM19329_20630</name>
    <name evidence="56" type="ORF">TUM19329_20880</name>
    <name evidence="57" type="ORF">TUM19329_21300</name>
    <name evidence="58" type="ORF">TUM19329_21580</name>
    <name evidence="59" type="ORF">TUM19329_21840</name>
    <name evidence="60" type="ORF">TUM19329_21890</name>
    <name evidence="61" type="ORF">TUM19329_22060</name>
    <name evidence="62" type="ORF">TUM19329_22300</name>
    <name evidence="63" type="ORF">TUM19329_23070</name>
    <name evidence="64" type="ORF">TUM19329_23380</name>
    <name evidence="65" type="ORF">TUM19329_23490</name>
    <name evidence="66" type="ORF">TUM19329_23590</name>
    <name evidence="67" type="ORF">TUM19329_23720</name>
    <name evidence="68" type="ORF">TUM19329_23850</name>
    <name evidence="69" type="ORF">TUM19329_23950</name>
    <name evidence="70" type="ORF">TUM19329_24050</name>
    <name evidence="71" type="ORF">TUM19329_24120</name>
    <name evidence="72" type="ORF">TUM19329_24160</name>
    <name evidence="73" type="ORF">TUM19329_24390</name>
    <name evidence="74" type="ORF">TUM19329_25450</name>
    <name evidence="75" type="ORF">TUM19329_26020</name>
    <name evidence="76" type="ORF">TUM19329_26400</name>
    <name evidence="77" type="ORF">TUM19329_26530</name>
    <name evidence="78" type="ORF">TUM19329_27310</name>
    <name evidence="79" type="ORF">TUM19329_27490</name>
    <name evidence="80" type="ORF">TUM19329_27680</name>
    <name evidence="81" type="ORF">TUM19329_28480</name>
    <name evidence="82" type="ORF">TUM19329_28740</name>
    <name evidence="83" type="ORF">TUM19329_29310</name>
    <name evidence="84" type="ORF">TUM19329_29420</name>
    <name evidence="85" type="ORF">TUM19329_29740</name>
    <name evidence="86" type="ORF">TUM19329_30130</name>
    <name evidence="87" type="ORF">TUM19329_31230</name>
    <name evidence="88" type="ORF">TUM19329_31530</name>
    <name evidence="89" type="ORF">TUM19329_31590</name>
    <name evidence="90" type="ORF">TUM19329_31610</name>
    <name evidence="91" type="ORF">TUM19329_31650</name>
    <name evidence="92" type="ORF">TUM19329_32290</name>
    <name evidence="93" type="ORF">TUM19329_32380</name>
    <name evidence="94" type="ORF">TUM19329_33480</name>
    <name evidence="95" type="ORF">TUM19329_35560</name>
</gene>
<dbReference type="KEGG" id="lant:TUM19329_31590"/>
<evidence type="ECO:0000313" key="20">
    <source>
        <dbReference type="EMBL" id="BCA94631.1"/>
    </source>
</evidence>
<dbReference type="EMBL" id="AP022839">
    <property type="protein sequence ID" value="BCA94844.1"/>
    <property type="molecule type" value="Genomic_DNA"/>
</dbReference>
<dbReference type="KEGG" id="lant:TUM19329_29420"/>
<evidence type="ECO:0000313" key="80">
    <source>
        <dbReference type="EMBL" id="BCA96407.1"/>
    </source>
</evidence>
<dbReference type="KEGG" id="lant:TUM19329_24390"/>
<dbReference type="EMBL" id="AP022839">
    <property type="protein sequence ID" value="BCA95056.1"/>
    <property type="molecule type" value="Genomic_DNA"/>
</dbReference>
<dbReference type="EMBL" id="AP022839">
    <property type="protein sequence ID" value="BCA95042.1"/>
    <property type="molecule type" value="Genomic_DNA"/>
</dbReference>
<dbReference type="EMBL" id="AP022839">
    <property type="protein sequence ID" value="BCA96370.1"/>
    <property type="molecule type" value="Genomic_DNA"/>
</dbReference>
<evidence type="ECO:0000313" key="67">
    <source>
        <dbReference type="EMBL" id="BCA96011.1"/>
    </source>
</evidence>
<evidence type="ECO:0000313" key="48">
    <source>
        <dbReference type="EMBL" id="BCA95476.1"/>
    </source>
</evidence>
<dbReference type="KEGG" id="lant:TUM19329_22060"/>
<dbReference type="KEGG" id="lant:TUM19329_24160"/>
<dbReference type="PANTHER" id="PTHR46889">
    <property type="entry name" value="TRANSPOSASE INSF FOR INSERTION SEQUENCE IS3B-RELATED"/>
    <property type="match status" value="1"/>
</dbReference>
<dbReference type="KEGG" id="lant:TUM19329_11460"/>
<dbReference type="EMBL" id="AP022839">
    <property type="protein sequence ID" value="BCA95628.1"/>
    <property type="molecule type" value="Genomic_DNA"/>
</dbReference>
<dbReference type="KEGG" id="lant:TUM19329_23850"/>
<evidence type="ECO:0000313" key="40">
    <source>
        <dbReference type="EMBL" id="BCA95212.1"/>
    </source>
</evidence>
<dbReference type="EMBL" id="AP022839">
    <property type="protein sequence ID" value="BCA94673.1"/>
    <property type="molecule type" value="Genomic_DNA"/>
</dbReference>
<evidence type="ECO:0000313" key="96">
    <source>
        <dbReference type="Proteomes" id="UP000502894"/>
    </source>
</evidence>
<evidence type="ECO:0000313" key="25">
    <source>
        <dbReference type="EMBL" id="BCA94816.1"/>
    </source>
</evidence>
<dbReference type="KEGG" id="lant:TUM19329_17620"/>
<dbReference type="EMBL" id="AP022839">
    <property type="protein sequence ID" value="BCA96241.1"/>
    <property type="molecule type" value="Genomic_DNA"/>
</dbReference>
<dbReference type="EMBL" id="AP022839">
    <property type="protein sequence ID" value="BCA96279.1"/>
    <property type="molecule type" value="Genomic_DNA"/>
</dbReference>
<dbReference type="EMBL" id="AP022839">
    <property type="protein sequence ID" value="BCA93929.1"/>
    <property type="molecule type" value="Genomic_DNA"/>
</dbReference>
<dbReference type="KEGG" id="lant:TUM19329_26400"/>
<dbReference type="KEGG" id="lant:TUM19329_15650"/>
<dbReference type="EMBL" id="AP022839">
    <property type="protein sequence ID" value="BCA96055.1"/>
    <property type="molecule type" value="Genomic_DNA"/>
</dbReference>
<dbReference type="EMBL" id="AP022839">
    <property type="protein sequence ID" value="BCA94765.1"/>
    <property type="molecule type" value="Genomic_DNA"/>
</dbReference>
<dbReference type="EMBL" id="AP022839">
    <property type="protein sequence ID" value="BCA96513.1"/>
    <property type="molecule type" value="Genomic_DNA"/>
</dbReference>
<dbReference type="EMBL" id="AP022839">
    <property type="protein sequence ID" value="BCA96581.1"/>
    <property type="molecule type" value="Genomic_DNA"/>
</dbReference>
<dbReference type="EMBL" id="AP022839">
    <property type="protein sequence ID" value="BCA93943.1"/>
    <property type="molecule type" value="Genomic_DNA"/>
</dbReference>
<dbReference type="KEGG" id="lant:TUM19329_07570"/>
<dbReference type="EMBL" id="AP022839">
    <property type="protein sequence ID" value="BCA95797.1"/>
    <property type="molecule type" value="Genomic_DNA"/>
</dbReference>
<dbReference type="KEGG" id="lant:TUM19329_03040"/>
<dbReference type="EMBL" id="AP022839">
    <property type="protein sequence ID" value="BCA95845.1"/>
    <property type="molecule type" value="Genomic_DNA"/>
</dbReference>
<dbReference type="EMBL" id="AP022839">
    <property type="protein sequence ID" value="BCA94924.1"/>
    <property type="molecule type" value="Genomic_DNA"/>
</dbReference>
<evidence type="ECO:0000313" key="39">
    <source>
        <dbReference type="EMBL" id="BCA95204.1"/>
    </source>
</evidence>
<evidence type="ECO:0000313" key="27">
    <source>
        <dbReference type="EMBL" id="BCA94844.1"/>
    </source>
</evidence>
<dbReference type="KEGG" id="lant:TUM19329_20020"/>
<evidence type="ECO:0000313" key="94">
    <source>
        <dbReference type="EMBL" id="BCA96987.1"/>
    </source>
</evidence>
<evidence type="ECO:0000313" key="26">
    <source>
        <dbReference type="EMBL" id="BCA94834.1"/>
    </source>
</evidence>
<dbReference type="EMBL" id="AP022839">
    <property type="protein sequence ID" value="BCA94785.1"/>
    <property type="molecule type" value="Genomic_DNA"/>
</dbReference>
<evidence type="ECO:0000313" key="52">
    <source>
        <dbReference type="EMBL" id="BCA95652.1"/>
    </source>
</evidence>
<dbReference type="KEGG" id="lant:TUM19329_28740"/>
<evidence type="ECO:0000313" key="41">
    <source>
        <dbReference type="EMBL" id="BCA95219.1"/>
    </source>
</evidence>
<dbReference type="EMBL" id="AP022839">
    <property type="protein sequence ID" value="BCA96388.1"/>
    <property type="molecule type" value="Genomic_DNA"/>
</dbReference>
<dbReference type="EMBL" id="AP022839">
    <property type="protein sequence ID" value="BCA94602.1"/>
    <property type="molecule type" value="Genomic_DNA"/>
</dbReference>
<dbReference type="EMBL" id="AP022839">
    <property type="protein sequence ID" value="BCA94528.1"/>
    <property type="molecule type" value="Genomic_DNA"/>
</dbReference>
<evidence type="ECO:0000313" key="28">
    <source>
        <dbReference type="EMBL" id="BCA94924.1"/>
    </source>
</evidence>
<dbReference type="KEGG" id="lant:TUM19329_20630"/>
<dbReference type="KEGG" id="lant:TUM19329_28480"/>
<dbReference type="KEGG" id="lant:TUM19329_15800"/>
<dbReference type="EMBL" id="AP022839">
    <property type="protein sequence ID" value="BCA95078.1"/>
    <property type="molecule type" value="Genomic_DNA"/>
</dbReference>
<dbReference type="EMBL" id="AP022839">
    <property type="protein sequence ID" value="BCA96868.1"/>
    <property type="molecule type" value="Genomic_DNA"/>
</dbReference>
<dbReference type="KEGG" id="lant:TUM19329_18310"/>
<evidence type="ECO:0000313" key="60">
    <source>
        <dbReference type="EMBL" id="BCA95828.1"/>
    </source>
</evidence>
<dbReference type="EMBL" id="AP022839">
    <property type="protein sequence ID" value="BCA96044.1"/>
    <property type="molecule type" value="Genomic_DNA"/>
</dbReference>
<evidence type="ECO:0000313" key="71">
    <source>
        <dbReference type="EMBL" id="BCA96051.1"/>
    </source>
</evidence>
<dbReference type="EMBL" id="AP022839">
    <property type="protein sequence ID" value="BCA94396.1"/>
    <property type="molecule type" value="Genomic_DNA"/>
</dbReference>
<dbReference type="EMBL" id="AP022839">
    <property type="protein sequence ID" value="BCA96804.1"/>
    <property type="molecule type" value="Genomic_DNA"/>
</dbReference>
<evidence type="ECO:0000313" key="83">
    <source>
        <dbReference type="EMBL" id="BCA96570.1"/>
    </source>
</evidence>
<evidence type="ECO:0000313" key="82">
    <source>
        <dbReference type="EMBL" id="BCA96513.1"/>
    </source>
</evidence>
<dbReference type="KEGG" id="lant:TUM19329_19980"/>
<accession>A0A6F8T4Q9</accession>
<dbReference type="KEGG" id="lant:TUM19329_13070"/>
<evidence type="ECO:0000313" key="8">
    <source>
        <dbReference type="EMBL" id="BCA93943.1"/>
    </source>
</evidence>
<dbReference type="KEGG" id="lant:TUM19329_24050"/>
<dbReference type="EMBL" id="AP022839">
    <property type="protein sequence ID" value="BCA96652.1"/>
    <property type="molecule type" value="Genomic_DNA"/>
</dbReference>
<dbReference type="KEGG" id="lant:TUM19329_09920"/>
<dbReference type="EMBL" id="AP022839">
    <property type="protein sequence ID" value="BCA95401.1"/>
    <property type="molecule type" value="Genomic_DNA"/>
</dbReference>
<evidence type="ECO:0000313" key="5">
    <source>
        <dbReference type="EMBL" id="BCA93824.1"/>
    </source>
</evidence>
<dbReference type="EMBL" id="AP022839">
    <property type="protein sequence ID" value="BCA93683.1"/>
    <property type="molecule type" value="Genomic_DNA"/>
</dbReference>
<name>A0A6F8T4Q9_9GAMM</name>
<dbReference type="KEGG" id="lant:TUM19329_13800"/>
<evidence type="ECO:0000313" key="89">
    <source>
        <dbReference type="EMBL" id="BCA96798.1"/>
    </source>
</evidence>
<evidence type="ECO:0000313" key="81">
    <source>
        <dbReference type="EMBL" id="BCA96487.1"/>
    </source>
</evidence>
<dbReference type="KEGG" id="lant:TUM19329_14170"/>
<evidence type="ECO:0000313" key="23">
    <source>
        <dbReference type="EMBL" id="BCA94785.1"/>
    </source>
</evidence>
<dbReference type="KEGG" id="lant:TUM19329_21840"/>
<evidence type="ECO:0000313" key="45">
    <source>
        <dbReference type="EMBL" id="BCA95447.1"/>
    </source>
</evidence>
<dbReference type="KEGG" id="lant:TUM19329_23070"/>
<evidence type="ECO:0000313" key="57">
    <source>
        <dbReference type="EMBL" id="BCA95769.1"/>
    </source>
</evidence>
<evidence type="ECO:0000313" key="95">
    <source>
        <dbReference type="EMBL" id="BCA97195.1"/>
    </source>
</evidence>
<evidence type="ECO:0000313" key="35">
    <source>
        <dbReference type="EMBL" id="BCA95078.1"/>
    </source>
</evidence>
<dbReference type="Pfam" id="PF13333">
    <property type="entry name" value="rve_2"/>
    <property type="match status" value="1"/>
</dbReference>
<dbReference type="EMBL" id="AP022839">
    <property type="protein sequence ID" value="BCA94383.1"/>
    <property type="molecule type" value="Genomic_DNA"/>
</dbReference>
<dbReference type="EMBL" id="AP022839">
    <property type="protein sequence ID" value="BCA94438.1"/>
    <property type="molecule type" value="Genomic_DNA"/>
</dbReference>
<evidence type="ECO:0000313" key="11">
    <source>
        <dbReference type="EMBL" id="BCA94383.1"/>
    </source>
</evidence>
<dbReference type="KEGG" id="lant:TUM19329_15540"/>
<evidence type="ECO:0000313" key="2">
    <source>
        <dbReference type="EMBL" id="BCA93683.1"/>
    </source>
</evidence>
<evidence type="ECO:0000313" key="15">
    <source>
        <dbReference type="EMBL" id="BCA94478.1"/>
    </source>
</evidence>
<dbReference type="GO" id="GO:0015074">
    <property type="term" value="P:DNA integration"/>
    <property type="evidence" value="ECO:0007669"/>
    <property type="project" value="InterPro"/>
</dbReference>
<dbReference type="EMBL" id="AP022839">
    <property type="protein sequence ID" value="BCA94109.1"/>
    <property type="molecule type" value="Genomic_DNA"/>
</dbReference>
<dbReference type="EMBL" id="AP022839">
    <property type="protein sequence ID" value="BCA93693.1"/>
    <property type="molecule type" value="Genomic_DNA"/>
</dbReference>
<dbReference type="KEGG" id="lant:TUM19329_27310"/>
<dbReference type="PANTHER" id="PTHR46889:SF4">
    <property type="entry name" value="TRANSPOSASE INSO FOR INSERTION SEQUENCE ELEMENT IS911B-RELATED"/>
    <property type="match status" value="1"/>
</dbReference>
<dbReference type="KEGG" id="lant:TUM19329_23380"/>
<evidence type="ECO:0000313" key="51">
    <source>
        <dbReference type="EMBL" id="BCA95641.1"/>
    </source>
</evidence>
<dbReference type="EMBL" id="AP022839">
    <property type="protein sequence ID" value="BCA95241.1"/>
    <property type="molecule type" value="Genomic_DNA"/>
</dbReference>
<dbReference type="KEGG" id="lant:TUM19329_11660"/>
<protein>
    <submittedName>
        <fullName evidence="38">Integrase</fullName>
    </submittedName>
</protein>
<dbReference type="KEGG" id="lant:TUM19329_27680"/>
<dbReference type="KEGG" id="lant:TUM19329_31650"/>
<organism evidence="38 96">
    <name type="scientific">Legionella antarctica</name>
    <dbReference type="NCBI Taxonomy" id="2708020"/>
    <lineage>
        <taxon>Bacteria</taxon>
        <taxon>Pseudomonadati</taxon>
        <taxon>Pseudomonadota</taxon>
        <taxon>Gammaproteobacteria</taxon>
        <taxon>Legionellales</taxon>
        <taxon>Legionellaceae</taxon>
        <taxon>Legionella</taxon>
    </lineage>
</organism>
<dbReference type="SUPFAM" id="SSF53098">
    <property type="entry name" value="Ribonuclease H-like"/>
    <property type="match status" value="1"/>
</dbReference>
<dbReference type="KEGG" id="lant:TUM19329_18220"/>
<evidence type="ECO:0000313" key="10">
    <source>
        <dbReference type="EMBL" id="BCA94240.1"/>
    </source>
</evidence>
<dbReference type="EMBL" id="AP022839">
    <property type="protein sequence ID" value="BCA95099.1"/>
    <property type="molecule type" value="Genomic_DNA"/>
</dbReference>
<dbReference type="EMBL" id="AP022839">
    <property type="protein sequence ID" value="BCA96051.1"/>
    <property type="molecule type" value="Genomic_DNA"/>
</dbReference>
<dbReference type="KEGG" id="lant:TUM19329_21890"/>
<evidence type="ECO:0000313" key="66">
    <source>
        <dbReference type="EMBL" id="BCA95998.1"/>
    </source>
</evidence>
<evidence type="ECO:0000313" key="24">
    <source>
        <dbReference type="EMBL" id="BCA94805.1"/>
    </source>
</evidence>
<evidence type="ECO:0000313" key="75">
    <source>
        <dbReference type="EMBL" id="BCA96241.1"/>
    </source>
</evidence>
<dbReference type="EMBL" id="AP022839">
    <property type="protein sequence ID" value="BCA96987.1"/>
    <property type="molecule type" value="Genomic_DNA"/>
</dbReference>
<evidence type="ECO:0000313" key="14">
    <source>
        <dbReference type="EMBL" id="BCA94470.1"/>
    </source>
</evidence>
<dbReference type="KEGG" id="lant:TUM19329_01850"/>
<dbReference type="KEGG" id="lant:TUM19329_26020"/>
<dbReference type="KEGG" id="lant:TUM19329_11260"/>
<dbReference type="InterPro" id="IPR012337">
    <property type="entry name" value="RNaseH-like_sf"/>
</dbReference>
<dbReference type="KEGG" id="lant:TUM19329_21300"/>
<dbReference type="EMBL" id="AP022839">
    <property type="protein sequence ID" value="BCA94834.1"/>
    <property type="molecule type" value="Genomic_DNA"/>
</dbReference>
<proteinExistence type="predicted"/>
<dbReference type="EMBL" id="AP022839">
    <property type="protein sequence ID" value="BCA95998.1"/>
    <property type="molecule type" value="Genomic_DNA"/>
</dbReference>
<dbReference type="KEGG" id="lant:TUM19329_25450"/>
<evidence type="ECO:0000313" key="9">
    <source>
        <dbReference type="EMBL" id="BCA94109.1"/>
    </source>
</evidence>
<evidence type="ECO:0000313" key="59">
    <source>
        <dbReference type="EMBL" id="BCA95823.1"/>
    </source>
</evidence>
<evidence type="ECO:0000313" key="16">
    <source>
        <dbReference type="EMBL" id="BCA94528.1"/>
    </source>
</evidence>
<dbReference type="EMBL" id="AP022839">
    <property type="protein sequence ID" value="BCA95676.1"/>
    <property type="molecule type" value="Genomic_DNA"/>
</dbReference>
<evidence type="ECO:0000313" key="62">
    <source>
        <dbReference type="EMBL" id="BCA95869.1"/>
    </source>
</evidence>
<evidence type="ECO:0000313" key="13">
    <source>
        <dbReference type="EMBL" id="BCA94438.1"/>
    </source>
</evidence>
<dbReference type="EMBL" id="AP022839">
    <property type="protein sequence ID" value="BCA95637.1"/>
    <property type="molecule type" value="Genomic_DNA"/>
</dbReference>
<dbReference type="KEGG" id="lant:TUM19329_04700"/>
<evidence type="ECO:0000313" key="36">
    <source>
        <dbReference type="EMBL" id="BCA95099.1"/>
    </source>
</evidence>
<dbReference type="InterPro" id="IPR036397">
    <property type="entry name" value="RNaseH_sf"/>
</dbReference>
<dbReference type="KEGG" id="lant:TUM19329_08310"/>
<dbReference type="KEGG" id="lant:TUM19329_19890"/>
<dbReference type="KEGG" id="lant:TUM19329_26530"/>
<dbReference type="KEGG" id="lant:TUM19329_18370"/>
<dbReference type="AlphaFoldDB" id="A0A6F8T4Q9"/>
<dbReference type="EMBL" id="AP022839">
    <property type="protein sequence ID" value="BCA96078.1"/>
    <property type="molecule type" value="Genomic_DNA"/>
</dbReference>
<dbReference type="KEGG" id="lant:TUM19329_07440"/>
<evidence type="ECO:0000259" key="1">
    <source>
        <dbReference type="PROSITE" id="PS50994"/>
    </source>
</evidence>
<dbReference type="EMBL" id="AP022839">
    <property type="protein sequence ID" value="BCA95702.1"/>
    <property type="molecule type" value="Genomic_DNA"/>
</dbReference>
<dbReference type="KEGG" id="lant:TUM19329_17500"/>
<evidence type="ECO:0000313" key="91">
    <source>
        <dbReference type="EMBL" id="BCA96804.1"/>
    </source>
</evidence>
<evidence type="ECO:0000313" key="65">
    <source>
        <dbReference type="EMBL" id="BCA95988.1"/>
    </source>
</evidence>
<dbReference type="Proteomes" id="UP000502894">
    <property type="component" value="Plasmid pTUM19329-1"/>
</dbReference>
<dbReference type="KEGG" id="lant:TUM19329_21580"/>
<dbReference type="KEGG" id="lant:TUM19329_32290"/>
<evidence type="ECO:0000313" key="7">
    <source>
        <dbReference type="EMBL" id="BCA93929.1"/>
    </source>
</evidence>
<dbReference type="KEGG" id="lant:TUM19329_18080"/>
<evidence type="ECO:0000313" key="74">
    <source>
        <dbReference type="EMBL" id="BCA96184.1"/>
    </source>
</evidence>
<evidence type="ECO:0000313" key="17">
    <source>
        <dbReference type="EMBL" id="BCA94580.1"/>
    </source>
</evidence>
<evidence type="ECO:0000313" key="47">
    <source>
        <dbReference type="EMBL" id="BCA95470.1"/>
    </source>
</evidence>
<evidence type="ECO:0000313" key="56">
    <source>
        <dbReference type="EMBL" id="BCA95727.1"/>
    </source>
</evidence>
<dbReference type="KEGG" id="lant:TUM19329_31610"/>
<dbReference type="KEGG" id="lant:TUM19329_16020"/>
<dbReference type="KEGG" id="lant:TUM19329_09410"/>
<evidence type="ECO:0000313" key="92">
    <source>
        <dbReference type="EMBL" id="BCA96868.1"/>
    </source>
</evidence>
<dbReference type="EMBL" id="AP022839">
    <property type="protein sequence ID" value="BCA93853.1"/>
    <property type="molecule type" value="Genomic_DNA"/>
</dbReference>
<dbReference type="EMBL" id="AP022839">
    <property type="protein sequence ID" value="BCA96011.1"/>
    <property type="molecule type" value="Genomic_DNA"/>
</dbReference>
<dbReference type="KEGG" id="lant:TUM19329_15230"/>
<dbReference type="InterPro" id="IPR048020">
    <property type="entry name" value="Transpos_IS3"/>
</dbReference>
<dbReference type="KEGG" id="lant:TUM19329_09630"/>
<sequence>MNFSLDEKRVMIDPLAELTIREQCLLLDLPVSSYYYSAKPISVEDEALMALLDEHYLQYPCEGKIKRARWLSKEVGYPVGKRRVKKLMEMMGLSTVYPKPNTSVPNKEHEVFPYLLKEVDITKPNQVWAADITYIRMKGKHVYLVAIMDWYSRYVIGWAISPTMEAEFCIEALRNALLHSRCEIFNTDQGSQFTSKDWINTLKSHHISISMDGRGRYLDNIFIERLWRSVKQEKIYRYDFDTIEEVELALTEYFEYYNNRRLHQSFNYLTPAEVYYGRKRP</sequence>
<evidence type="ECO:0000313" key="46">
    <source>
        <dbReference type="EMBL" id="BCA95461.1"/>
    </source>
</evidence>
<dbReference type="KEGG" id="lant:TUM19329_06010"/>
<evidence type="ECO:0000313" key="90">
    <source>
        <dbReference type="EMBL" id="BCA96800.1"/>
    </source>
</evidence>
<dbReference type="KEGG" id="lant:TUM19329_08390"/>
<dbReference type="KEGG" id="lant:TUM19329_23590"/>
<dbReference type="Pfam" id="PF00665">
    <property type="entry name" value="rve"/>
    <property type="match status" value="1"/>
</dbReference>
<dbReference type="EMBL" id="AP022839">
    <property type="protein sequence ID" value="BCA95204.1"/>
    <property type="molecule type" value="Genomic_DNA"/>
</dbReference>
<dbReference type="GO" id="GO:0003676">
    <property type="term" value="F:nucleic acid binding"/>
    <property type="evidence" value="ECO:0007669"/>
    <property type="project" value="InterPro"/>
</dbReference>
<dbReference type="EMBL" id="AP022839">
    <property type="protein sequence ID" value="BCA95219.1"/>
    <property type="molecule type" value="Genomic_DNA"/>
</dbReference>
<dbReference type="EMBL" id="AP022839">
    <property type="protein sequence ID" value="BCA95769.1"/>
    <property type="molecule type" value="Genomic_DNA"/>
</dbReference>
<dbReference type="KEGG" id="lant:TUM19329_32380"/>
<dbReference type="NCBIfam" id="NF033516">
    <property type="entry name" value="transpos_IS3"/>
    <property type="match status" value="1"/>
</dbReference>
<feature type="domain" description="Integrase catalytic" evidence="1">
    <location>
        <begin position="120"/>
        <end position="279"/>
    </location>
</feature>
<dbReference type="KEGG" id="lant:TUM19329_00540"/>
<dbReference type="KEGG" id="lant:TUM19329_02140"/>
<dbReference type="EMBL" id="AP022839">
    <property type="protein sequence ID" value="BCA94470.1"/>
    <property type="molecule type" value="Genomic_DNA"/>
</dbReference>
<evidence type="ECO:0000313" key="87">
    <source>
        <dbReference type="EMBL" id="BCA96762.1"/>
    </source>
</evidence>
<dbReference type="EMBL" id="AP022839">
    <property type="protein sequence ID" value="BCA94958.1"/>
    <property type="molecule type" value="Genomic_DNA"/>
</dbReference>
<dbReference type="EMBL" id="AP022839">
    <property type="protein sequence ID" value="BCA96613.1"/>
    <property type="molecule type" value="Genomic_DNA"/>
</dbReference>
<dbReference type="KEGG" id="lant:TUM19329_23720"/>
<evidence type="ECO:0000313" key="72">
    <source>
        <dbReference type="EMBL" id="BCA96055.1"/>
    </source>
</evidence>
<evidence type="ECO:0000313" key="31">
    <source>
        <dbReference type="EMBL" id="BCA95019.1"/>
    </source>
</evidence>
<dbReference type="KEGG" id="lant:TUM19329_14030"/>
<dbReference type="EMBL" id="AP022839">
    <property type="protein sequence ID" value="BCA96487.1"/>
    <property type="molecule type" value="Genomic_DNA"/>
</dbReference>
<dbReference type="KEGG" id="lant:TUM19329_15730"/>
<dbReference type="KEGG" id="lant:TUM19329_14600"/>
<dbReference type="EMBL" id="AP022840">
    <property type="protein sequence ID" value="BCA97195.1"/>
    <property type="molecule type" value="Genomic_DNA"/>
</dbReference>
<evidence type="ECO:0000313" key="78">
    <source>
        <dbReference type="EMBL" id="BCA96370.1"/>
    </source>
</evidence>
<evidence type="ECO:0000313" key="33">
    <source>
        <dbReference type="EMBL" id="BCA95042.1"/>
    </source>
</evidence>
<geneLocation type="plasmid" evidence="95 96">
    <name>pTUM19329-1</name>
</geneLocation>
<evidence type="ECO:0000313" key="53">
    <source>
        <dbReference type="EMBL" id="BCA95676.1"/>
    </source>
</evidence>
<evidence type="ECO:0000313" key="88">
    <source>
        <dbReference type="EMBL" id="BCA96792.1"/>
    </source>
</evidence>
<evidence type="ECO:0000313" key="54">
    <source>
        <dbReference type="EMBL" id="BCA95680.1"/>
    </source>
</evidence>
<evidence type="ECO:0000313" key="76">
    <source>
        <dbReference type="EMBL" id="BCA96279.1"/>
    </source>
</evidence>
<evidence type="ECO:0000313" key="29">
    <source>
        <dbReference type="EMBL" id="BCA94946.1"/>
    </source>
</evidence>
<dbReference type="KEGG" id="lant:TUM19329_23950"/>
<dbReference type="KEGG" id="lant:TUM19329_22300"/>
<evidence type="ECO:0000313" key="69">
    <source>
        <dbReference type="EMBL" id="BCA96034.1"/>
    </source>
</evidence>
<evidence type="ECO:0000313" key="34">
    <source>
        <dbReference type="EMBL" id="BCA95056.1"/>
    </source>
</evidence>
<evidence type="ECO:0000313" key="70">
    <source>
        <dbReference type="EMBL" id="BCA96044.1"/>
    </source>
</evidence>
<dbReference type="EMBL" id="AP022839">
    <property type="protein sequence ID" value="BCA95193.1"/>
    <property type="molecule type" value="Genomic_DNA"/>
</dbReference>
<evidence type="ECO:0000313" key="85">
    <source>
        <dbReference type="EMBL" id="BCA96613.1"/>
    </source>
</evidence>
<evidence type="ECO:0000313" key="12">
    <source>
        <dbReference type="EMBL" id="BCA94396.1"/>
    </source>
</evidence>
<dbReference type="KEGG" id="lant:TUM19329_00480"/>
<dbReference type="EMBL" id="AP022839">
    <property type="protein sequence ID" value="BCA96798.1"/>
    <property type="molecule type" value="Genomic_DNA"/>
</dbReference>
<dbReference type="EMBL" id="AP022839">
    <property type="protein sequence ID" value="BCA95476.1"/>
    <property type="molecule type" value="Genomic_DNA"/>
</dbReference>
<evidence type="ECO:0000313" key="3">
    <source>
        <dbReference type="EMBL" id="BCA93687.1"/>
    </source>
</evidence>
<dbReference type="EMBL" id="AP022839">
    <property type="protein sequence ID" value="BCA96407.1"/>
    <property type="molecule type" value="Genomic_DNA"/>
</dbReference>
<dbReference type="InterPro" id="IPR050900">
    <property type="entry name" value="Transposase_IS3/IS150/IS904"/>
</dbReference>
<dbReference type="KEGG" id="lant:TUM19329_31230"/>
<dbReference type="EMBL" id="AP022839">
    <property type="protein sequence ID" value="BCA94580.1"/>
    <property type="molecule type" value="Genomic_DNA"/>
</dbReference>
<evidence type="ECO:0000313" key="77">
    <source>
        <dbReference type="EMBL" id="BCA96292.1"/>
    </source>
</evidence>
<evidence type="ECO:0000313" key="68">
    <source>
        <dbReference type="EMBL" id="BCA96024.1"/>
    </source>
</evidence>
<keyword evidence="95" id="KW-0614">Plasmid</keyword>
<dbReference type="EMBL" id="AP022839">
    <property type="protein sequence ID" value="BCA96034.1"/>
    <property type="molecule type" value="Genomic_DNA"/>
</dbReference>
<dbReference type="KEGG" id="lant:TUM19329_11770"/>
<dbReference type="EMBL" id="AP022839">
    <property type="protein sequence ID" value="BCA94631.1"/>
    <property type="molecule type" value="Genomic_DNA"/>
</dbReference>
<dbReference type="EMBL" id="AP022839">
    <property type="protein sequence ID" value="BCA95019.1"/>
    <property type="molecule type" value="Genomic_DNA"/>
</dbReference>
<dbReference type="KEGG" id="lant:TUM19329_14390"/>
<dbReference type="KEGG" id="lant:TUM19329_33480"/>
<evidence type="ECO:0000313" key="55">
    <source>
        <dbReference type="EMBL" id="BCA95702.1"/>
    </source>
</evidence>
<dbReference type="KEGG" id="lant:TUM19329_11950"/>
<dbReference type="EMBL" id="AP022839">
    <property type="protein sequence ID" value="BCA94946.1"/>
    <property type="molecule type" value="Genomic_DNA"/>
</dbReference>
<evidence type="ECO:0000313" key="86">
    <source>
        <dbReference type="EMBL" id="BCA96652.1"/>
    </source>
</evidence>
<dbReference type="KEGG" id="lant:TUM19329_10340"/>
<dbReference type="KEGG" id="lant:TUM19329_13920"/>
<dbReference type="EMBL" id="AP022839">
    <property type="protein sequence ID" value="BCA96877.1"/>
    <property type="molecule type" value="Genomic_DNA"/>
</dbReference>
<dbReference type="EMBL" id="AP022839">
    <property type="protein sequence ID" value="BCA94608.1"/>
    <property type="molecule type" value="Genomic_DNA"/>
</dbReference>
<dbReference type="EMBL" id="AP022839">
    <property type="protein sequence ID" value="BCA95652.1"/>
    <property type="molecule type" value="Genomic_DNA"/>
</dbReference>
<evidence type="ECO:0000313" key="58">
    <source>
        <dbReference type="EMBL" id="BCA95797.1"/>
    </source>
</evidence>
<dbReference type="KEGG" id="lant:TUM19329_02900"/>
<dbReference type="EMBL" id="AP022839">
    <property type="protein sequence ID" value="BCA95946.1"/>
    <property type="molecule type" value="Genomic_DNA"/>
</dbReference>
<dbReference type="EMBL" id="AP022839">
    <property type="protein sequence ID" value="BCA95447.1"/>
    <property type="molecule type" value="Genomic_DNA"/>
</dbReference>
<dbReference type="EMBL" id="AP022839">
    <property type="protein sequence ID" value="BCA96292.1"/>
    <property type="molecule type" value="Genomic_DNA"/>
</dbReference>
<dbReference type="InterPro" id="IPR001584">
    <property type="entry name" value="Integrase_cat-core"/>
</dbReference>
<dbReference type="KEGG" id="lant:TUM19329_09690"/>
<dbReference type="KEGG" id="lant:TUM19329_12850"/>
<dbReference type="Gene3D" id="3.30.420.10">
    <property type="entry name" value="Ribonuclease H-like superfamily/Ribonuclease H"/>
    <property type="match status" value="1"/>
</dbReference>
<dbReference type="KEGG" id="lant:TUM19329_20880"/>
<dbReference type="KEGG" id="lant:TUM19329_20370"/>
<dbReference type="KEGG" id="lant:TUM19329_29310"/>
<evidence type="ECO:0000313" key="64">
    <source>
        <dbReference type="EMBL" id="BCA95977.1"/>
    </source>
</evidence>
<dbReference type="KEGG" id="lant:TUM19329_31530"/>
<dbReference type="EMBL" id="AP022839">
    <property type="protein sequence ID" value="BCA96184.1"/>
    <property type="molecule type" value="Genomic_DNA"/>
</dbReference>
<dbReference type="EMBL" id="AP022839">
    <property type="protein sequence ID" value="BCA94816.1"/>
    <property type="molecule type" value="Genomic_DNA"/>
</dbReference>
<dbReference type="EMBL" id="AP022839">
    <property type="protein sequence ID" value="BCA95389.1"/>
    <property type="molecule type" value="Genomic_DNA"/>
</dbReference>
<evidence type="ECO:0000313" key="73">
    <source>
        <dbReference type="EMBL" id="BCA96078.1"/>
    </source>
</evidence>
<dbReference type="KEGG" id="lant:TUM19329_20130"/>
<reference evidence="38" key="1">
    <citation type="journal article" date="2020" name="Microbiol. Resour. Announc.">
        <title>Complete Genome Sequence of Novel Psychrotolerant Legionella Strain TUM19329, Isolated from Antarctic Lake Sediment.</title>
        <authorList>
            <person name="Shimada S."/>
            <person name="Nakai R."/>
            <person name="Aoki K."/>
            <person name="Shimoeda N."/>
            <person name="Ohno G."/>
            <person name="Miyazaki Y."/>
            <person name="Kudoh S."/>
            <person name="Imura S."/>
            <person name="Watanabe K."/>
            <person name="Ishii Y."/>
            <person name="Tateda K."/>
        </authorList>
    </citation>
    <scope>NUCLEOTIDE SEQUENCE [LARGE SCALE GENOMIC DNA]</scope>
    <source>
        <strain evidence="38">TUM19329</strain>
        <plasmid evidence="95">pTUM19329-1</plasmid>
    </source>
</reference>
<dbReference type="EMBL" id="AP022839">
    <property type="protein sequence ID" value="BCA95461.1"/>
    <property type="molecule type" value="Genomic_DNA"/>
</dbReference>
<dbReference type="KEGG" id="lant:TUM19329_29740"/>
<dbReference type="EMBL" id="AP022839">
    <property type="protein sequence ID" value="BCA95680.1"/>
    <property type="molecule type" value="Genomic_DNA"/>
</dbReference>
<dbReference type="EMBL" id="AP022839">
    <property type="protein sequence ID" value="BCA96762.1"/>
    <property type="molecule type" value="Genomic_DNA"/>
</dbReference>
<evidence type="ECO:0000313" key="6">
    <source>
        <dbReference type="EMBL" id="BCA93853.1"/>
    </source>
</evidence>
<dbReference type="EMBL" id="AP022839">
    <property type="protein sequence ID" value="BCA95162.1"/>
    <property type="molecule type" value="Genomic_DNA"/>
</dbReference>
<evidence type="ECO:0000313" key="44">
    <source>
        <dbReference type="EMBL" id="BCA95401.1"/>
    </source>
</evidence>
<evidence type="ECO:0000313" key="37">
    <source>
        <dbReference type="EMBL" id="BCA95162.1"/>
    </source>
</evidence>
<dbReference type="EMBL" id="AP022839">
    <property type="protein sequence ID" value="BCA95988.1"/>
    <property type="molecule type" value="Genomic_DNA"/>
</dbReference>
<evidence type="ECO:0000313" key="30">
    <source>
        <dbReference type="EMBL" id="BCA94958.1"/>
    </source>
</evidence>
<dbReference type="EMBL" id="AP022839">
    <property type="protein sequence ID" value="BCA96024.1"/>
    <property type="molecule type" value="Genomic_DNA"/>
</dbReference>
<evidence type="ECO:0000313" key="32">
    <source>
        <dbReference type="EMBL" id="BCA95031.1"/>
    </source>
</evidence>
<dbReference type="EMBL" id="AP022839">
    <property type="protein sequence ID" value="BCA94240.1"/>
    <property type="molecule type" value="Genomic_DNA"/>
</dbReference>
<dbReference type="KEGG" id="lant:TUM19329_23490"/>
<dbReference type="KEGG" id="lant:TUM19329_35560"/>
<dbReference type="Proteomes" id="UP000502894">
    <property type="component" value="Chromosome"/>
</dbReference>
<evidence type="ECO:0000313" key="93">
    <source>
        <dbReference type="EMBL" id="BCA96877.1"/>
    </source>
</evidence>
<evidence type="ECO:0000313" key="50">
    <source>
        <dbReference type="EMBL" id="BCA95637.1"/>
    </source>
</evidence>
<dbReference type="EMBL" id="AP022839">
    <property type="protein sequence ID" value="BCA94805.1"/>
    <property type="molecule type" value="Genomic_DNA"/>
</dbReference>
<dbReference type="RefSeq" id="WP_173235473.1">
    <property type="nucleotide sequence ID" value="NZ_AP022839.1"/>
</dbReference>
<evidence type="ECO:0000313" key="79">
    <source>
        <dbReference type="EMBL" id="BCA96388.1"/>
    </source>
</evidence>
<dbReference type="KEGG" id="lant:TUM19329_20410"/>
<dbReference type="EMBL" id="AP022839">
    <property type="protein sequence ID" value="BCA96792.1"/>
    <property type="molecule type" value="Genomic_DNA"/>
</dbReference>
<evidence type="ECO:0000313" key="84">
    <source>
        <dbReference type="EMBL" id="BCA96581.1"/>
    </source>
</evidence>
<evidence type="ECO:0000313" key="63">
    <source>
        <dbReference type="EMBL" id="BCA95946.1"/>
    </source>
</evidence>
<dbReference type="EMBL" id="AP022839">
    <property type="protein sequence ID" value="BCA95823.1"/>
    <property type="molecule type" value="Genomic_DNA"/>
</dbReference>
<dbReference type="PROSITE" id="PS50994">
    <property type="entry name" value="INTEGRASE"/>
    <property type="match status" value="1"/>
</dbReference>
<dbReference type="KEGG" id="lant:TUM19329_12050"/>
<dbReference type="EMBL" id="AP022839">
    <property type="protein sequence ID" value="BCA95641.1"/>
    <property type="molecule type" value="Genomic_DNA"/>
</dbReference>
<dbReference type="EMBL" id="AP022839">
    <property type="protein sequence ID" value="BCA96800.1"/>
    <property type="molecule type" value="Genomic_DNA"/>
</dbReference>
<dbReference type="KEGG" id="lant:TUM19329_07990"/>
<dbReference type="EMBL" id="AP022839">
    <property type="protein sequence ID" value="BCA95869.1"/>
    <property type="molecule type" value="Genomic_DNA"/>
</dbReference>
<evidence type="ECO:0000313" key="49">
    <source>
        <dbReference type="EMBL" id="BCA95628.1"/>
    </source>
</evidence>
<evidence type="ECO:0000313" key="19">
    <source>
        <dbReference type="EMBL" id="BCA94608.1"/>
    </source>
</evidence>
<dbReference type="EMBL" id="AP022839">
    <property type="protein sequence ID" value="BCA93687.1"/>
    <property type="molecule type" value="Genomic_DNA"/>
</dbReference>
<dbReference type="EMBL" id="AP022839">
    <property type="protein sequence ID" value="BCA95212.1"/>
    <property type="molecule type" value="Genomic_DNA"/>
</dbReference>
<dbReference type="KEGG" id="lant:TUM19329_27490"/>
<evidence type="ECO:0000313" key="22">
    <source>
        <dbReference type="EMBL" id="BCA94765.1"/>
    </source>
</evidence>
<keyword evidence="96" id="KW-1185">Reference proteome</keyword>
<dbReference type="EMBL" id="AP022839">
    <property type="protein sequence ID" value="BCA94478.1"/>
    <property type="molecule type" value="Genomic_DNA"/>
</dbReference>
<evidence type="ECO:0000313" key="42">
    <source>
        <dbReference type="EMBL" id="BCA95241.1"/>
    </source>
</evidence>
<dbReference type="KEGG" id="lant:TUM19329_00440"/>
<dbReference type="KEGG" id="lant:TUM19329_08890"/>
<dbReference type="EMBL" id="AP022839">
    <property type="protein sequence ID" value="BCA95977.1"/>
    <property type="molecule type" value="Genomic_DNA"/>
</dbReference>
<dbReference type="EMBL" id="AP022839">
    <property type="protein sequence ID" value="BCA95828.1"/>
    <property type="molecule type" value="Genomic_DNA"/>
</dbReference>